<evidence type="ECO:0000256" key="2">
    <source>
        <dbReference type="ARBA" id="ARBA00004496"/>
    </source>
</evidence>
<comment type="subunit">
    <text evidence="16">Interacts with ITCH and WWP1. Interacts (via MIT domain) with IST1; leading to the recruitment of SPART to midbodies. Interacts with MAP1LC3A and MAP1LC3C.</text>
</comment>
<dbReference type="SMART" id="SM00745">
    <property type="entry name" value="MIT"/>
    <property type="match status" value="1"/>
</dbReference>
<dbReference type="GO" id="GO:0005737">
    <property type="term" value="C:cytoplasm"/>
    <property type="evidence" value="ECO:0007669"/>
    <property type="project" value="UniProtKB-SubCell"/>
</dbReference>
<organism evidence="20 21">
    <name type="scientific">Strongylocentrotus purpuratus</name>
    <name type="common">Purple sea urchin</name>
    <dbReference type="NCBI Taxonomy" id="7668"/>
    <lineage>
        <taxon>Eukaryota</taxon>
        <taxon>Metazoa</taxon>
        <taxon>Echinodermata</taxon>
        <taxon>Eleutherozoa</taxon>
        <taxon>Echinozoa</taxon>
        <taxon>Echinoidea</taxon>
        <taxon>Euechinoidea</taxon>
        <taxon>Echinacea</taxon>
        <taxon>Camarodonta</taxon>
        <taxon>Echinidea</taxon>
        <taxon>Strongylocentrotidae</taxon>
        <taxon>Strongylocentrotus</taxon>
    </lineage>
</organism>
<keyword evidence="13" id="KW-0443">Lipid metabolism</keyword>
<evidence type="ECO:0000256" key="11">
    <source>
        <dbReference type="ARBA" id="ARBA00022990"/>
    </source>
</evidence>
<keyword evidence="6" id="KW-1017">Isopeptide bond</keyword>
<dbReference type="GO" id="GO:0051301">
    <property type="term" value="P:cell division"/>
    <property type="evidence" value="ECO:0000318"/>
    <property type="project" value="GO_Central"/>
</dbReference>
<evidence type="ECO:0000256" key="5">
    <source>
        <dbReference type="ARBA" id="ARBA00022490"/>
    </source>
</evidence>
<dbReference type="InParanoid" id="A0A7M7NGF5"/>
<dbReference type="InterPro" id="IPR009686">
    <property type="entry name" value="Senescence/spartin_C"/>
</dbReference>
<dbReference type="InterPro" id="IPR045036">
    <property type="entry name" value="Spartin-like"/>
</dbReference>
<evidence type="ECO:0000256" key="12">
    <source>
        <dbReference type="ARBA" id="ARBA00023055"/>
    </source>
</evidence>
<keyword evidence="5" id="KW-0963">Cytoplasm</keyword>
<dbReference type="FunFam" id="1.20.58.80:FF:000009">
    <property type="entry name" value="spartin isoform X1"/>
    <property type="match status" value="1"/>
</dbReference>
<feature type="domain" description="MIT" evidence="19">
    <location>
        <begin position="29"/>
        <end position="107"/>
    </location>
</feature>
<evidence type="ECO:0000256" key="18">
    <source>
        <dbReference type="SAM" id="MobiDB-lite"/>
    </source>
</evidence>
<dbReference type="OrthoDB" id="20821at2759"/>
<feature type="compositionally biased region" description="Basic and acidic residues" evidence="18">
    <location>
        <begin position="293"/>
        <end position="307"/>
    </location>
</feature>
<dbReference type="AlphaFoldDB" id="A0A7M7NGF5"/>
<dbReference type="RefSeq" id="XP_030836214.1">
    <property type="nucleotide sequence ID" value="XM_030980354.1"/>
</dbReference>
<keyword evidence="7" id="KW-0597">Phosphoprotein</keyword>
<dbReference type="GO" id="GO:0061724">
    <property type="term" value="P:lipophagy"/>
    <property type="evidence" value="ECO:0007669"/>
    <property type="project" value="UniProtKB-ARBA"/>
</dbReference>
<evidence type="ECO:0000256" key="3">
    <source>
        <dbReference type="ARBA" id="ARBA00004502"/>
    </source>
</evidence>
<dbReference type="InterPro" id="IPR007330">
    <property type="entry name" value="MIT_dom"/>
</dbReference>
<feature type="region of interest" description="Disordered" evidence="18">
    <location>
        <begin position="281"/>
        <end position="326"/>
    </location>
</feature>
<dbReference type="GO" id="GO:0005811">
    <property type="term" value="C:lipid droplet"/>
    <property type="evidence" value="ECO:0007669"/>
    <property type="project" value="UniProtKB-SubCell"/>
</dbReference>
<keyword evidence="11" id="KW-0007">Acetylation</keyword>
<sequence length="549" mass="60061">MAEATRITYSSLHEPEIEHEDAKETLRTLKKCHDKAYADIQIALRQDEQSKREEAIRFYTMGLKSIAQAMKINCSGTYCVGSQWDHARNMQQKMKKTAVQMKTRLECLEQERSSDATGAACGTNQDEVDTDILSIYEENSSSLSLPLYAQSTTDAREVLHIKHGVQLFFINSSGHVSAPSTPGPLKMYKFPEDQALGQDQPPAFLQIGEWLYPLLPGQSPSLKAADGVYMFPDLSSLDKGDSVGVMFSAQVSKSEKLKFQQLIEQLTAMKEEEIPSVQEAAASQVPSVNHRVPSVDHRAPSERTDEREMNEEAMDTQEEGQKSRDVSQKIAKGLEVGAEWISWGVVKGAEIGSRLVGSGAKKLKEHIQPDDQPKEIDEKYQTGMVYAKKATGVAVKVSVVVLDSVCFLTKRVAEEVGPIISKQANKMLTNGEDETDGKTKAVIEGVMTVTASGLIGFGKVYRGLETAAIQLAKSVSQATVETVEHKYGVNAGRLTGTSLATVGNIGISAHNFNNIGVKAIAKRTAKDTGKVVVREMSESNDCNKKPKKT</sequence>
<keyword evidence="4" id="KW-0813">Transport</keyword>
<dbReference type="PANTHER" id="PTHR21068:SF43">
    <property type="entry name" value="SPARTIN"/>
    <property type="match status" value="1"/>
</dbReference>
<evidence type="ECO:0000256" key="16">
    <source>
        <dbReference type="ARBA" id="ARBA00064034"/>
    </source>
</evidence>
<evidence type="ECO:0000256" key="6">
    <source>
        <dbReference type="ARBA" id="ARBA00022499"/>
    </source>
</evidence>
<reference evidence="21" key="1">
    <citation type="submission" date="2015-02" db="EMBL/GenBank/DDBJ databases">
        <title>Genome sequencing for Strongylocentrotus purpuratus.</title>
        <authorList>
            <person name="Murali S."/>
            <person name="Liu Y."/>
            <person name="Vee V."/>
            <person name="English A."/>
            <person name="Wang M."/>
            <person name="Skinner E."/>
            <person name="Han Y."/>
            <person name="Muzny D.M."/>
            <person name="Worley K.C."/>
            <person name="Gibbs R.A."/>
        </authorList>
    </citation>
    <scope>NUCLEOTIDE SEQUENCE</scope>
</reference>
<evidence type="ECO:0000256" key="1">
    <source>
        <dbReference type="ARBA" id="ARBA00004214"/>
    </source>
</evidence>
<feature type="compositionally biased region" description="Acidic residues" evidence="18">
    <location>
        <begin position="308"/>
        <end position="318"/>
    </location>
</feature>
<proteinExistence type="predicted"/>
<dbReference type="GO" id="GO:0006869">
    <property type="term" value="P:lipid transport"/>
    <property type="evidence" value="ECO:0007669"/>
    <property type="project" value="UniProtKB-KW"/>
</dbReference>
<dbReference type="GO" id="GO:0005886">
    <property type="term" value="C:plasma membrane"/>
    <property type="evidence" value="ECO:0000318"/>
    <property type="project" value="GO_Central"/>
</dbReference>
<dbReference type="KEGG" id="spu:100892454"/>
<evidence type="ECO:0000313" key="20">
    <source>
        <dbReference type="EnsemblMetazoa" id="XP_030836214"/>
    </source>
</evidence>
<dbReference type="SUPFAM" id="SSF116846">
    <property type="entry name" value="MIT domain"/>
    <property type="match status" value="1"/>
</dbReference>
<keyword evidence="14" id="KW-0446">Lipid-binding</keyword>
<keyword evidence="8" id="KW-0551">Lipid droplet</keyword>
<evidence type="ECO:0000256" key="9">
    <source>
        <dbReference type="ARBA" id="ARBA00022843"/>
    </source>
</evidence>
<evidence type="ECO:0000256" key="15">
    <source>
        <dbReference type="ARBA" id="ARBA00054810"/>
    </source>
</evidence>
<keyword evidence="9" id="KW-0832">Ubl conjugation</keyword>
<dbReference type="Gene3D" id="1.20.58.80">
    <property type="entry name" value="Phosphotransferase system, lactose/cellobiose-type IIA subunit"/>
    <property type="match status" value="1"/>
</dbReference>
<keyword evidence="21" id="KW-1185">Reference proteome</keyword>
<dbReference type="FunCoup" id="A0A7M7NGF5">
    <property type="interactions" value="156"/>
</dbReference>
<dbReference type="Proteomes" id="UP000007110">
    <property type="component" value="Unassembled WGS sequence"/>
</dbReference>
<dbReference type="EnsemblMetazoa" id="XM_030980354">
    <property type="protein sequence ID" value="XP_030836214"/>
    <property type="gene ID" value="LOC100892454"/>
</dbReference>
<keyword evidence="10" id="KW-0442">Lipid degradation</keyword>
<dbReference type="GO" id="GO:0030514">
    <property type="term" value="P:negative regulation of BMP signaling pathway"/>
    <property type="evidence" value="ECO:0000318"/>
    <property type="project" value="GO_Central"/>
</dbReference>
<evidence type="ECO:0000256" key="7">
    <source>
        <dbReference type="ARBA" id="ARBA00022553"/>
    </source>
</evidence>
<evidence type="ECO:0000313" key="21">
    <source>
        <dbReference type="Proteomes" id="UP000007110"/>
    </source>
</evidence>
<name>A0A7M7NGF5_STRPU</name>
<dbReference type="Pfam" id="PF06911">
    <property type="entry name" value="Senescence"/>
    <property type="match status" value="1"/>
</dbReference>
<dbReference type="OMA" id="EACACME"/>
<dbReference type="GO" id="GO:0030496">
    <property type="term" value="C:midbody"/>
    <property type="evidence" value="ECO:0007669"/>
    <property type="project" value="UniProtKB-SubCell"/>
</dbReference>
<evidence type="ECO:0000256" key="4">
    <source>
        <dbReference type="ARBA" id="ARBA00022448"/>
    </source>
</evidence>
<evidence type="ECO:0000256" key="14">
    <source>
        <dbReference type="ARBA" id="ARBA00023121"/>
    </source>
</evidence>
<comment type="subcellular location">
    <subcellularLocation>
        <location evidence="2">Cytoplasm</location>
    </subcellularLocation>
    <subcellularLocation>
        <location evidence="3">Lipid droplet</location>
    </subcellularLocation>
    <subcellularLocation>
        <location evidence="1">Midbody</location>
    </subcellularLocation>
</comment>
<dbReference type="InterPro" id="IPR036181">
    <property type="entry name" value="MIT_dom_sf"/>
</dbReference>
<dbReference type="PANTHER" id="PTHR21068">
    <property type="entry name" value="SPARTIN"/>
    <property type="match status" value="1"/>
</dbReference>
<reference evidence="20" key="2">
    <citation type="submission" date="2021-01" db="UniProtKB">
        <authorList>
            <consortium name="EnsemblMetazoa"/>
        </authorList>
    </citation>
    <scope>IDENTIFICATION</scope>
</reference>
<evidence type="ECO:0000256" key="13">
    <source>
        <dbReference type="ARBA" id="ARBA00023098"/>
    </source>
</evidence>
<dbReference type="GO" id="GO:0008289">
    <property type="term" value="F:lipid binding"/>
    <property type="evidence" value="ECO:0007669"/>
    <property type="project" value="UniProtKB-KW"/>
</dbReference>
<protein>
    <recommendedName>
        <fullName evidence="17">Spartin</fullName>
    </recommendedName>
</protein>
<accession>A0A7M7NGF5</accession>
<evidence type="ECO:0000256" key="8">
    <source>
        <dbReference type="ARBA" id="ARBA00022677"/>
    </source>
</evidence>
<evidence type="ECO:0000259" key="19">
    <source>
        <dbReference type="SMART" id="SM00745"/>
    </source>
</evidence>
<evidence type="ECO:0000256" key="17">
    <source>
        <dbReference type="ARBA" id="ARBA00067916"/>
    </source>
</evidence>
<evidence type="ECO:0000256" key="10">
    <source>
        <dbReference type="ARBA" id="ARBA00022963"/>
    </source>
</evidence>
<dbReference type="GeneID" id="100892454"/>
<dbReference type="CTD" id="23111"/>
<keyword evidence="12" id="KW-0445">Lipid transport</keyword>
<comment type="function">
    <text evidence="15">Lipophagy receptor that plays an important role in lipid droplet (LD) turnover in motor neurons. Localizes to LDs and interacts with components of the autophagy machinery, such as MAP1LC3A/C proteins to deliver LDs to autophagosomes for degradation via lipophagy. Lipid transfer protein required for lipid droplet degradation, including by lipophagy. Can bind and transfer all lipid species found in lipid droplets, from phospholipids to triglycerides and sterol esters but the direction of lipid transfer by spartin and its cargos are unknown. May be implicated in endosomal trafficking, or microtubule dynamics, or both. Participates in cytokinesis.</text>
</comment>
<dbReference type="GO" id="GO:0016042">
    <property type="term" value="P:lipid catabolic process"/>
    <property type="evidence" value="ECO:0007669"/>
    <property type="project" value="UniProtKB-KW"/>
</dbReference>